<evidence type="ECO:0000313" key="3">
    <source>
        <dbReference type="EMBL" id="SHI58992.1"/>
    </source>
</evidence>
<accession>A0A1M6CDA1</accession>
<feature type="domain" description="Ice-binding protein C-terminal" evidence="2">
    <location>
        <begin position="181"/>
        <end position="203"/>
    </location>
</feature>
<dbReference type="RefSeq" id="WP_143157872.1">
    <property type="nucleotide sequence ID" value="NZ_FQYR01000002.1"/>
</dbReference>
<dbReference type="EMBL" id="FQYR01000002">
    <property type="protein sequence ID" value="SHI58992.1"/>
    <property type="molecule type" value="Genomic_DNA"/>
</dbReference>
<gene>
    <name evidence="3" type="ORF">SAMN02745181_0451</name>
</gene>
<evidence type="ECO:0000313" key="4">
    <source>
        <dbReference type="Proteomes" id="UP000184510"/>
    </source>
</evidence>
<dbReference type="NCBIfam" id="TIGR02595">
    <property type="entry name" value="PEP_CTERM"/>
    <property type="match status" value="1"/>
</dbReference>
<sequence length="204" mass="21212">MKKTILITILSGVVASGAQAAVLYDQYSTGGGLWTVDTDAAVDTFTNNFDNGGWNGTRYWYGMAGGSLQTTITESVEFAAVAGSEFDLSSITWNNYIFGQTAGTAEVDVEAFVNGNSLGTQTFNAFGSQTWDASGLDNVSSVTVSFEITETGSGAVSFFELGPNNAAGNGLLIEGSVVTVAVPEPSSTALIGLAGVGFLLRRRR</sequence>
<dbReference type="AlphaFoldDB" id="A0A1M6CDA1"/>
<dbReference type="Proteomes" id="UP000184510">
    <property type="component" value="Unassembled WGS sequence"/>
</dbReference>
<reference evidence="3 4" key="1">
    <citation type="submission" date="2016-11" db="EMBL/GenBank/DDBJ databases">
        <authorList>
            <person name="Jaros S."/>
            <person name="Januszkiewicz K."/>
            <person name="Wedrychowicz H."/>
        </authorList>
    </citation>
    <scope>NUCLEOTIDE SEQUENCE [LARGE SCALE GENOMIC DNA]</scope>
    <source>
        <strain evidence="3 4">DSM 18772</strain>
    </source>
</reference>
<dbReference type="Pfam" id="PF07589">
    <property type="entry name" value="PEP-CTERM"/>
    <property type="match status" value="1"/>
</dbReference>
<feature type="signal peptide" evidence="1">
    <location>
        <begin position="1"/>
        <end position="20"/>
    </location>
</feature>
<evidence type="ECO:0000256" key="1">
    <source>
        <dbReference type="SAM" id="SignalP"/>
    </source>
</evidence>
<dbReference type="OrthoDB" id="8707306at2"/>
<evidence type="ECO:0000259" key="2">
    <source>
        <dbReference type="Pfam" id="PF07589"/>
    </source>
</evidence>
<organism evidence="3 4">
    <name type="scientific">Rubritalea squalenifaciens DSM 18772</name>
    <dbReference type="NCBI Taxonomy" id="1123071"/>
    <lineage>
        <taxon>Bacteria</taxon>
        <taxon>Pseudomonadati</taxon>
        <taxon>Verrucomicrobiota</taxon>
        <taxon>Verrucomicrobiia</taxon>
        <taxon>Verrucomicrobiales</taxon>
        <taxon>Rubritaleaceae</taxon>
        <taxon>Rubritalea</taxon>
    </lineage>
</organism>
<keyword evidence="1" id="KW-0732">Signal</keyword>
<dbReference type="InterPro" id="IPR013424">
    <property type="entry name" value="Ice-binding_C"/>
</dbReference>
<proteinExistence type="predicted"/>
<feature type="chain" id="PRO_5013336713" evidence="1">
    <location>
        <begin position="21"/>
        <end position="204"/>
    </location>
</feature>
<dbReference type="InParanoid" id="A0A1M6CDA1"/>
<name>A0A1M6CDA1_9BACT</name>
<keyword evidence="4" id="KW-1185">Reference proteome</keyword>
<protein>
    <submittedName>
        <fullName evidence="3">PEP-CTERM protein-sorting domain-containing protein</fullName>
    </submittedName>
</protein>